<evidence type="ECO:0000313" key="2">
    <source>
        <dbReference type="EMBL" id="MAA15082.1"/>
    </source>
</evidence>
<protein>
    <submittedName>
        <fullName evidence="2">Lipocalin</fullName>
    </submittedName>
</protein>
<dbReference type="AlphaFoldDB" id="A0A224YMK9"/>
<proteinExistence type="predicted"/>
<dbReference type="Gene3D" id="2.40.128.20">
    <property type="match status" value="1"/>
</dbReference>
<dbReference type="InterPro" id="IPR012674">
    <property type="entry name" value="Calycin"/>
</dbReference>
<name>A0A224YMK9_9ACAR</name>
<organism evidence="2">
    <name type="scientific">Rhipicephalus zambeziensis</name>
    <dbReference type="NCBI Taxonomy" id="60191"/>
    <lineage>
        <taxon>Eukaryota</taxon>
        <taxon>Metazoa</taxon>
        <taxon>Ecdysozoa</taxon>
        <taxon>Arthropoda</taxon>
        <taxon>Chelicerata</taxon>
        <taxon>Arachnida</taxon>
        <taxon>Acari</taxon>
        <taxon>Parasitiformes</taxon>
        <taxon>Ixodida</taxon>
        <taxon>Ixodoidea</taxon>
        <taxon>Ixodidae</taxon>
        <taxon>Rhipicephalinae</taxon>
        <taxon>Rhipicephalus</taxon>
        <taxon>Rhipicephalus</taxon>
    </lineage>
</organism>
<reference evidence="2" key="1">
    <citation type="journal article" date="2017" name="Parasit. Vectors">
        <title>Sialotranscriptomics of Rhipicephalus zambeziensis reveals intricate expression profiles of secretory proteins and suggests tight temporal transcriptional regulation during blood-feeding.</title>
        <authorList>
            <person name="de Castro M.H."/>
            <person name="de Klerk D."/>
            <person name="Pienaar R."/>
            <person name="Rees D.J.G."/>
            <person name="Mans B.J."/>
        </authorList>
    </citation>
    <scope>NUCLEOTIDE SEQUENCE</scope>
    <source>
        <tissue evidence="2">Salivary glands</tissue>
    </source>
</reference>
<evidence type="ECO:0000256" key="1">
    <source>
        <dbReference type="SAM" id="SignalP"/>
    </source>
</evidence>
<keyword evidence="1" id="KW-0732">Signal</keyword>
<dbReference type="EMBL" id="GFPF01003936">
    <property type="protein sequence ID" value="MAA15082.1"/>
    <property type="molecule type" value="Transcribed_RNA"/>
</dbReference>
<accession>A0A224YMK9</accession>
<sequence length="197" mass="22629">MTTKKLFVALFLPALMTPLKCQVKITPFTVNTDITKFYARNAKIWTLKTTERTTTTCKVDLVNKSTAKYSQFDRQYYWIGSRVSNLLEGKFTTEPFAVENNYNAMKVTQEDSYFASIEQLLQSYQNYSCGIFKVTELSPDATKYYDLRVKQTTVESPKPSCIQKFEQLSKGLTVTTLYKSSCQSTPKQSESVKTYTF</sequence>
<feature type="chain" id="PRO_5012917415" evidence="1">
    <location>
        <begin position="22"/>
        <end position="197"/>
    </location>
</feature>
<feature type="signal peptide" evidence="1">
    <location>
        <begin position="1"/>
        <end position="21"/>
    </location>
</feature>